<name>A0A2S7X2M2_9GAMM</name>
<dbReference type="AlphaFoldDB" id="A0A2S7X2M2"/>
<sequence>MKKIILILLASLSISGCAGVGVATVGAVMYYKSQSHEVASVDIEAPAKNVYQTAIDVVNQNPNVSIINQDDSLKVLDVRQNEKDGSIKVSAINSSLSKLTITSDVTGDEEVNPLSGIFKICEDLNVKCELSK</sequence>
<organism evidence="3 4">
    <name type="scientific">Aliivibrio sifiae</name>
    <dbReference type="NCBI Taxonomy" id="566293"/>
    <lineage>
        <taxon>Bacteria</taxon>
        <taxon>Pseudomonadati</taxon>
        <taxon>Pseudomonadota</taxon>
        <taxon>Gammaproteobacteria</taxon>
        <taxon>Vibrionales</taxon>
        <taxon>Vibrionaceae</taxon>
        <taxon>Aliivibrio</taxon>
    </lineage>
</organism>
<dbReference type="InterPro" id="IPR021952">
    <property type="entry name" value="Flpp3-like"/>
</dbReference>
<keyword evidence="1" id="KW-0732">Signal</keyword>
<evidence type="ECO:0000256" key="1">
    <source>
        <dbReference type="SAM" id="SignalP"/>
    </source>
</evidence>
<gene>
    <name evidence="3" type="ORF">BTO22_13085</name>
    <name evidence="2" type="ORF">GCM10007855_41550</name>
</gene>
<keyword evidence="5" id="KW-1185">Reference proteome</keyword>
<reference evidence="2" key="4">
    <citation type="submission" date="2023-01" db="EMBL/GenBank/DDBJ databases">
        <title>Draft genome sequence of Aliivibrio sifiae strain NBRC 105001.</title>
        <authorList>
            <person name="Sun Q."/>
            <person name="Mori K."/>
        </authorList>
    </citation>
    <scope>NUCLEOTIDE SEQUENCE</scope>
    <source>
        <strain evidence="2">NBRC 105001</strain>
    </source>
</reference>
<dbReference type="PROSITE" id="PS51257">
    <property type="entry name" value="PROKAR_LIPOPROTEIN"/>
    <property type="match status" value="1"/>
</dbReference>
<evidence type="ECO:0000313" key="5">
    <source>
        <dbReference type="Proteomes" id="UP001156660"/>
    </source>
</evidence>
<feature type="chain" id="PRO_5015567229" evidence="1">
    <location>
        <begin position="19"/>
        <end position="132"/>
    </location>
</feature>
<comment type="caution">
    <text evidence="3">The sequence shown here is derived from an EMBL/GenBank/DDBJ whole genome shotgun (WGS) entry which is preliminary data.</text>
</comment>
<accession>A0A2S7X2M2</accession>
<evidence type="ECO:0000313" key="4">
    <source>
        <dbReference type="Proteomes" id="UP000239263"/>
    </source>
</evidence>
<dbReference type="OrthoDB" id="6264739at2"/>
<feature type="signal peptide" evidence="1">
    <location>
        <begin position="1"/>
        <end position="18"/>
    </location>
</feature>
<reference evidence="5" key="3">
    <citation type="journal article" date="2019" name="Int. J. Syst. Evol. Microbiol.">
        <title>The Global Catalogue of Microorganisms (GCM) 10K type strain sequencing project: providing services to taxonomists for standard genome sequencing and annotation.</title>
        <authorList>
            <consortium name="The Broad Institute Genomics Platform"/>
            <consortium name="The Broad Institute Genome Sequencing Center for Infectious Disease"/>
            <person name="Wu L."/>
            <person name="Ma J."/>
        </authorList>
    </citation>
    <scope>NUCLEOTIDE SEQUENCE [LARGE SCALE GENOMIC DNA]</scope>
    <source>
        <strain evidence="5">NBRC 105001</strain>
    </source>
</reference>
<evidence type="ECO:0000313" key="3">
    <source>
        <dbReference type="EMBL" id="PQJ84461.1"/>
    </source>
</evidence>
<dbReference type="Proteomes" id="UP001156660">
    <property type="component" value="Unassembled WGS sequence"/>
</dbReference>
<protein>
    <submittedName>
        <fullName evidence="3">DUF3568 domain-containing protein</fullName>
    </submittedName>
</protein>
<dbReference type="RefSeq" id="WP_017020395.1">
    <property type="nucleotide sequence ID" value="NZ_BSOU01000038.1"/>
</dbReference>
<dbReference type="EMBL" id="MSCO01000002">
    <property type="protein sequence ID" value="PQJ84461.1"/>
    <property type="molecule type" value="Genomic_DNA"/>
</dbReference>
<dbReference type="Proteomes" id="UP000239263">
    <property type="component" value="Unassembled WGS sequence"/>
</dbReference>
<evidence type="ECO:0000313" key="2">
    <source>
        <dbReference type="EMBL" id="GLR77280.1"/>
    </source>
</evidence>
<dbReference type="EMBL" id="BSOU01000038">
    <property type="protein sequence ID" value="GLR77280.1"/>
    <property type="molecule type" value="Genomic_DNA"/>
</dbReference>
<proteinExistence type="predicted"/>
<reference evidence="3 4" key="2">
    <citation type="submission" date="2016-12" db="EMBL/GenBank/DDBJ databases">
        <title>Diversity of luminous bacteria.</title>
        <authorList>
            <person name="Yoshizawa S."/>
            <person name="Kogure K."/>
        </authorList>
    </citation>
    <scope>NUCLEOTIDE SEQUENCE [LARGE SCALE GENOMIC DNA]</scope>
    <source>
        <strain evidence="3 4">ATCC 33715</strain>
    </source>
</reference>
<dbReference type="Pfam" id="PF12092">
    <property type="entry name" value="DUF3568"/>
    <property type="match status" value="1"/>
</dbReference>
<reference evidence="2" key="1">
    <citation type="journal article" date="2014" name="Int. J. Syst. Evol. Microbiol.">
        <title>Complete genome of a new Firmicutes species belonging to the dominant human colonic microbiota ('Ruminococcus bicirculans') reveals two chromosomes and a selective capacity to utilize plant glucans.</title>
        <authorList>
            <consortium name="NISC Comparative Sequencing Program"/>
            <person name="Wegmann U."/>
            <person name="Louis P."/>
            <person name="Goesmann A."/>
            <person name="Henrissat B."/>
            <person name="Duncan S.H."/>
            <person name="Flint H.J."/>
        </authorList>
    </citation>
    <scope>NUCLEOTIDE SEQUENCE</scope>
    <source>
        <strain evidence="2">NBRC 105001</strain>
    </source>
</reference>